<dbReference type="GO" id="GO:0071897">
    <property type="term" value="P:DNA biosynthetic process"/>
    <property type="evidence" value="ECO:0007669"/>
    <property type="project" value="UniProtKB-ARBA"/>
</dbReference>
<dbReference type="Gene3D" id="3.60.10.10">
    <property type="entry name" value="Endonuclease/exonuclease/phosphatase"/>
    <property type="match status" value="1"/>
</dbReference>
<evidence type="ECO:0000259" key="2">
    <source>
        <dbReference type="PROSITE" id="PS50879"/>
    </source>
</evidence>
<proteinExistence type="predicted"/>
<dbReference type="InterPro" id="IPR002156">
    <property type="entry name" value="RNaseH_domain"/>
</dbReference>
<dbReference type="Pfam" id="PF00075">
    <property type="entry name" value="RNase_H"/>
    <property type="match status" value="1"/>
</dbReference>
<dbReference type="PROSITE" id="PS50879">
    <property type="entry name" value="RNASE_H_1"/>
    <property type="match status" value="1"/>
</dbReference>
<dbReference type="SUPFAM" id="SSF53098">
    <property type="entry name" value="Ribonuclease H-like"/>
    <property type="match status" value="1"/>
</dbReference>
<dbReference type="InterPro" id="IPR036691">
    <property type="entry name" value="Endo/exonu/phosph_ase_sf"/>
</dbReference>
<dbReference type="Pfam" id="PF00078">
    <property type="entry name" value="RVT_1"/>
    <property type="match status" value="1"/>
</dbReference>
<name>A0A142LX33_BACRY</name>
<dbReference type="CDD" id="cd09276">
    <property type="entry name" value="Rnase_HI_RT_non_LTR"/>
    <property type="match status" value="1"/>
</dbReference>
<dbReference type="CDD" id="cd01650">
    <property type="entry name" value="RT_nLTR_like"/>
    <property type="match status" value="1"/>
</dbReference>
<dbReference type="PANTHER" id="PTHR19446">
    <property type="entry name" value="REVERSE TRANSCRIPTASES"/>
    <property type="match status" value="1"/>
</dbReference>
<dbReference type="SUPFAM" id="SSF56672">
    <property type="entry name" value="DNA/RNA polymerases"/>
    <property type="match status" value="1"/>
</dbReference>
<evidence type="ECO:0000313" key="3">
    <source>
        <dbReference type="EMBL" id="AMS38359.1"/>
    </source>
</evidence>
<feature type="domain" description="RNase H type-1" evidence="2">
    <location>
        <begin position="928"/>
        <end position="1056"/>
    </location>
</feature>
<dbReference type="OrthoDB" id="8063979at2759"/>
<protein>
    <recommendedName>
        <fullName evidence="4">Lian-aa1 retrotransposon protein</fullName>
    </recommendedName>
</protein>
<reference evidence="3" key="2">
    <citation type="submission" date="2016-01" db="EMBL/GenBank/DDBJ databases">
        <authorList>
            <person name="Oliw E.H."/>
        </authorList>
    </citation>
    <scope>NUCLEOTIDE SEQUENCE</scope>
</reference>
<dbReference type="GO" id="GO:0003676">
    <property type="term" value="F:nucleic acid binding"/>
    <property type="evidence" value="ECO:0007669"/>
    <property type="project" value="InterPro"/>
</dbReference>
<evidence type="ECO:0008006" key="4">
    <source>
        <dbReference type="Google" id="ProtNLM"/>
    </source>
</evidence>
<feature type="domain" description="Reverse transcriptase" evidence="1">
    <location>
        <begin position="475"/>
        <end position="747"/>
    </location>
</feature>
<reference evidence="3" key="1">
    <citation type="journal article" date="2014" name="BMC Genomics">
        <title>The draft genome of the pest tephritid fruit fly Bactrocera tryoni: resources for the genomic analysis of hybridising species.</title>
        <authorList>
            <person name="Gilchrist A.S."/>
            <person name="Shearman D.C."/>
            <person name="Frommer M."/>
            <person name="Raphael K.A."/>
            <person name="Deshpande N.P."/>
            <person name="Wilkins M.R."/>
            <person name="Sherwin W.B."/>
            <person name="Sved J.A."/>
        </authorList>
    </citation>
    <scope>NUCLEOTIDE SEQUENCE</scope>
</reference>
<dbReference type="InterPro" id="IPR036397">
    <property type="entry name" value="RNaseH_sf"/>
</dbReference>
<dbReference type="AlphaFoldDB" id="A0A142LX33"/>
<dbReference type="InterPro" id="IPR005135">
    <property type="entry name" value="Endo/exonuclease/phosphatase"/>
</dbReference>
<evidence type="ECO:0000259" key="1">
    <source>
        <dbReference type="PROSITE" id="PS50878"/>
    </source>
</evidence>
<organism evidence="3">
    <name type="scientific">Bactrocera tryoni</name>
    <name type="common">Queensland fruit fly</name>
    <name type="synonym">Tephritis tryoni</name>
    <dbReference type="NCBI Taxonomy" id="59916"/>
    <lineage>
        <taxon>Eukaryota</taxon>
        <taxon>Metazoa</taxon>
        <taxon>Ecdysozoa</taxon>
        <taxon>Arthropoda</taxon>
        <taxon>Hexapoda</taxon>
        <taxon>Insecta</taxon>
        <taxon>Pterygota</taxon>
        <taxon>Neoptera</taxon>
        <taxon>Endopterygota</taxon>
        <taxon>Diptera</taxon>
        <taxon>Brachycera</taxon>
        <taxon>Muscomorpha</taxon>
        <taxon>Tephritoidea</taxon>
        <taxon>Tephritidae</taxon>
        <taxon>Bactrocera</taxon>
        <taxon>Bactrocera</taxon>
    </lineage>
</organism>
<dbReference type="InterPro" id="IPR012337">
    <property type="entry name" value="RNaseH-like_sf"/>
</dbReference>
<sequence>MSSSAGIEVAQVNLHHASAASAVIVKRFISDNLGILLIQEPWVFKGEVRGLNTRRSKVIWDLSSERPRSCVVVRADIDFFCISEFLTQDLVAVQVKDKEGSDFVLASAYFPGETATAPPPSILGLVEYCKSNNLPLTIGCDANAHHTEWGSTNCNMRGESLLEFIISNNINIENVGCEPTFVTSVRREVLDITLSNDNMIGLISQWRVSKEPSLSDHRIIRFALRVEVEDRPPTRIPRNTNWGTFKETLSKNISRVRQADGRSTTVGLESRLSAINQSIMDAYHCACPLKATTSKQICPWWSSKLSALRHKVRRLFNKAKRTGSWEEYKRHLTTYNKEIRLAKTNSFRKFCDSVSSTPEAARLHKALSRGKTDTVLSLKRQDGTYTTSAEERAETLLQAHFPETVQADLTPASVTRRPDRSDWLTARNLFTADSVRWALASFSSYKSPGVDGVFPALLQQGMDILLPHLLGLMRDSLAMSYIPEPWRIAKVIFIPKVGRRDYSLAKSFRPISLTSFMLKGMEKVIDNHIRSEALKIAPLHARQHAYRAGRSTNTALYQLTSELQDSLDNGEVAICAFLDIEGAFDNASHTSVIKALERRNVTTPICRWIEALLRTRVAETTVGESKIRLGTTRGCPQGGVLSPLLWSLVVDELLELLTSNGIRCQGYADDIVIMARGRFENTLCDIVQRGLNLAKGWCNTVGLNINPAKTTVIPFTRRRSLPGLRSLTIGGTEVEMSKEVKFLGLTLDSSLRWSRHLDLTLSKATRALMICRRLAGRSWGCKPGIIRWLYTMIVRPIVTYGAVAWATKAAQSSVIRRLSKLQRLACVCASGAMRTCPTVALEVILELTPLHQVIKQAAKHTMLLMSAEGFGKGKIMSSQQMKALAESTPLVLLPKDGTTKKINFKRNFKVTLGSKTEWSDSTLERLLEDSTIQWYTDGSKTPEGIGAGIAGPRTKLSIPMGRFPSIFQAEVFAISQCAEINLRRNYRNQRIAILSDSQAALKAISAYEIKSLLVEECIERLNRLSLCNRVHLIWVPGHKGIEGNEKADELARSAAASKMMGPEPCIAVGSHTLKELLRTEERVERERHWQQAAGMRHAKLLLGGYNLSRFKELINLPRDKFRLLVAIYTGHCRLRKHLSNMGIVSCANCRFCDLEQETPAHLILDCTAICGKRLKALDSIYISRDHITSVAPGKLLELFRLLGLWEDM</sequence>
<dbReference type="Gene3D" id="3.30.420.10">
    <property type="entry name" value="Ribonuclease H-like superfamily/Ribonuclease H"/>
    <property type="match status" value="1"/>
</dbReference>
<dbReference type="GO" id="GO:0004523">
    <property type="term" value="F:RNA-DNA hybrid ribonuclease activity"/>
    <property type="evidence" value="ECO:0007669"/>
    <property type="project" value="InterPro"/>
</dbReference>
<dbReference type="Pfam" id="PF14529">
    <property type="entry name" value="Exo_endo_phos_2"/>
    <property type="match status" value="1"/>
</dbReference>
<dbReference type="GO" id="GO:0042575">
    <property type="term" value="C:DNA polymerase complex"/>
    <property type="evidence" value="ECO:0007669"/>
    <property type="project" value="UniProtKB-ARBA"/>
</dbReference>
<dbReference type="SUPFAM" id="SSF56219">
    <property type="entry name" value="DNase I-like"/>
    <property type="match status" value="1"/>
</dbReference>
<dbReference type="EMBL" id="KU543677">
    <property type="protein sequence ID" value="AMS38359.1"/>
    <property type="molecule type" value="Genomic_DNA"/>
</dbReference>
<dbReference type="InterPro" id="IPR000477">
    <property type="entry name" value="RT_dom"/>
</dbReference>
<dbReference type="InterPro" id="IPR043502">
    <property type="entry name" value="DNA/RNA_pol_sf"/>
</dbReference>
<dbReference type="PROSITE" id="PS50878">
    <property type="entry name" value="RT_POL"/>
    <property type="match status" value="1"/>
</dbReference>
<accession>A0A142LX33</accession>